<reference evidence="11" key="1">
    <citation type="submission" date="2025-08" db="UniProtKB">
        <authorList>
            <consortium name="RefSeq"/>
        </authorList>
    </citation>
    <scope>IDENTIFICATION</scope>
    <source>
        <tissue evidence="11">Whole Larva</tissue>
    </source>
</reference>
<evidence type="ECO:0000313" key="11">
    <source>
        <dbReference type="RefSeq" id="XP_017771113.1"/>
    </source>
</evidence>
<evidence type="ECO:0000256" key="2">
    <source>
        <dbReference type="ARBA" id="ARBA00022475"/>
    </source>
</evidence>
<dbReference type="RefSeq" id="XP_017771113.1">
    <property type="nucleotide sequence ID" value="XM_017915624.1"/>
</dbReference>
<feature type="transmembrane region" description="Helical" evidence="8">
    <location>
        <begin position="256"/>
        <end position="277"/>
    </location>
</feature>
<feature type="transmembrane region" description="Helical" evidence="8">
    <location>
        <begin position="355"/>
        <end position="379"/>
    </location>
</feature>
<keyword evidence="4 8" id="KW-1133">Transmembrane helix</keyword>
<dbReference type="PRINTS" id="PR00171">
    <property type="entry name" value="SUGRTRNSPORT"/>
</dbReference>
<feature type="transmembrane region" description="Helical" evidence="8">
    <location>
        <begin position="20"/>
        <end position="39"/>
    </location>
</feature>
<feature type="region of interest" description="Disordered" evidence="7">
    <location>
        <begin position="461"/>
        <end position="481"/>
    </location>
</feature>
<keyword evidence="10" id="KW-1185">Reference proteome</keyword>
<dbReference type="SUPFAM" id="SSF103473">
    <property type="entry name" value="MFS general substrate transporter"/>
    <property type="match status" value="1"/>
</dbReference>
<evidence type="ECO:0000256" key="8">
    <source>
        <dbReference type="SAM" id="Phobius"/>
    </source>
</evidence>
<keyword evidence="3 8" id="KW-0812">Transmembrane</keyword>
<dbReference type="InterPro" id="IPR005829">
    <property type="entry name" value="Sugar_transporter_CS"/>
</dbReference>
<dbReference type="GeneID" id="108558641"/>
<evidence type="ECO:0000259" key="9">
    <source>
        <dbReference type="PROSITE" id="PS50850"/>
    </source>
</evidence>
<dbReference type="PROSITE" id="PS50850">
    <property type="entry name" value="MFS"/>
    <property type="match status" value="1"/>
</dbReference>
<organism evidence="10 11">
    <name type="scientific">Nicrophorus vespilloides</name>
    <name type="common">Boreal carrion beetle</name>
    <dbReference type="NCBI Taxonomy" id="110193"/>
    <lineage>
        <taxon>Eukaryota</taxon>
        <taxon>Metazoa</taxon>
        <taxon>Ecdysozoa</taxon>
        <taxon>Arthropoda</taxon>
        <taxon>Hexapoda</taxon>
        <taxon>Insecta</taxon>
        <taxon>Pterygota</taxon>
        <taxon>Neoptera</taxon>
        <taxon>Endopterygota</taxon>
        <taxon>Coleoptera</taxon>
        <taxon>Polyphaga</taxon>
        <taxon>Staphyliniformia</taxon>
        <taxon>Silphidae</taxon>
        <taxon>Nicrophorinae</taxon>
        <taxon>Nicrophorus</taxon>
    </lineage>
</organism>
<feature type="transmembrane region" description="Helical" evidence="8">
    <location>
        <begin position="322"/>
        <end position="343"/>
    </location>
</feature>
<feature type="transmembrane region" description="Helical" evidence="8">
    <location>
        <begin position="61"/>
        <end position="79"/>
    </location>
</feature>
<evidence type="ECO:0000256" key="3">
    <source>
        <dbReference type="ARBA" id="ARBA00022692"/>
    </source>
</evidence>
<dbReference type="InterPro" id="IPR020846">
    <property type="entry name" value="MFS_dom"/>
</dbReference>
<evidence type="ECO:0000256" key="6">
    <source>
        <dbReference type="ARBA" id="ARBA00023180"/>
    </source>
</evidence>
<feature type="transmembrane region" description="Helical" evidence="8">
    <location>
        <begin position="421"/>
        <end position="443"/>
    </location>
</feature>
<dbReference type="PANTHER" id="PTHR48021:SF46">
    <property type="entry name" value="MAJOR FACILITATOR SUPERFAMILY (MFS) PROFILE DOMAIN-CONTAINING PROTEIN"/>
    <property type="match status" value="1"/>
</dbReference>
<comment type="subcellular location">
    <subcellularLocation>
        <location evidence="1">Cell membrane</location>
        <topology evidence="1">Multi-pass membrane protein</topology>
    </subcellularLocation>
</comment>
<feature type="transmembrane region" description="Helical" evidence="8">
    <location>
        <begin position="145"/>
        <end position="164"/>
    </location>
</feature>
<dbReference type="InterPro" id="IPR044775">
    <property type="entry name" value="MFS_ERD6/Tret1-like"/>
</dbReference>
<sequence>MKIHASVNSKVPKSKPKYQYLATFFATFSIMTSAMHYGWPSPSIPKLLDGSSQLTLTDEEGSWVAVMPLIGAVVGAISAGSLLDKIGRKKTILLTGVPYIVSWVIIAFCKNVELMYTARFLAGIADGLTFTAVPMYLGEIADPNIRGLLGSSCSIFLITGVLLINGLGLYMSVSVTALISTIMPIMLLITFSFMPESPYYSIMKDKYDEAKKNLKILKGIDDVDHEVNRLANAVKQQASETGSMMDLFKVASNRKAVIIMIGLRTVQQLSGITAITFYTKTIFDDAKTSISSELTTIIYYSVQLILTCMSSLILDKAGRRPLMIFSTIGIIISLSFEGAYLYIDSETSIDVSEFTYIPVIALLTFIIAYSIGMGTIPVLMLGELFPTDVKAFALSLADIYFSVIAAVVSKFFQIMKDNFGMYVPFFCFTICTIFGLVFVLITLPETKGKTLEEIQDILKGVNSSESEENGEESEDKRGARF</sequence>
<evidence type="ECO:0000313" key="10">
    <source>
        <dbReference type="Proteomes" id="UP000695000"/>
    </source>
</evidence>
<evidence type="ECO:0000256" key="1">
    <source>
        <dbReference type="ARBA" id="ARBA00004651"/>
    </source>
</evidence>
<dbReference type="InterPro" id="IPR050549">
    <property type="entry name" value="MFS_Trehalose_Transporter"/>
</dbReference>
<name>A0ABM1M963_NICVS</name>
<gene>
    <name evidence="11" type="primary">LOC108558641</name>
</gene>
<accession>A0ABM1M963</accession>
<protein>
    <submittedName>
        <fullName evidence="11">Facilitated trehalose transporter Tret1-like</fullName>
    </submittedName>
</protein>
<dbReference type="PROSITE" id="PS00217">
    <property type="entry name" value="SUGAR_TRANSPORT_2"/>
    <property type="match status" value="1"/>
</dbReference>
<dbReference type="InterPro" id="IPR005828">
    <property type="entry name" value="MFS_sugar_transport-like"/>
</dbReference>
<dbReference type="InterPro" id="IPR003663">
    <property type="entry name" value="Sugar/inositol_transpt"/>
</dbReference>
<evidence type="ECO:0000256" key="7">
    <source>
        <dbReference type="SAM" id="MobiDB-lite"/>
    </source>
</evidence>
<evidence type="ECO:0000256" key="4">
    <source>
        <dbReference type="ARBA" id="ARBA00022989"/>
    </source>
</evidence>
<feature type="transmembrane region" description="Helical" evidence="8">
    <location>
        <begin position="391"/>
        <end position="415"/>
    </location>
</feature>
<feature type="transmembrane region" description="Helical" evidence="8">
    <location>
        <begin position="120"/>
        <end position="138"/>
    </location>
</feature>
<keyword evidence="2" id="KW-1003">Cell membrane</keyword>
<dbReference type="Gene3D" id="1.20.1250.20">
    <property type="entry name" value="MFS general substrate transporter like domains"/>
    <property type="match status" value="1"/>
</dbReference>
<feature type="domain" description="Major facilitator superfamily (MFS) profile" evidence="9">
    <location>
        <begin position="22"/>
        <end position="447"/>
    </location>
</feature>
<dbReference type="Proteomes" id="UP000695000">
    <property type="component" value="Unplaced"/>
</dbReference>
<dbReference type="Pfam" id="PF00083">
    <property type="entry name" value="Sugar_tr"/>
    <property type="match status" value="1"/>
</dbReference>
<proteinExistence type="predicted"/>
<dbReference type="InterPro" id="IPR036259">
    <property type="entry name" value="MFS_trans_sf"/>
</dbReference>
<keyword evidence="6" id="KW-0325">Glycoprotein</keyword>
<dbReference type="CDD" id="cd17358">
    <property type="entry name" value="MFS_GLUT6_8_Class3_like"/>
    <property type="match status" value="1"/>
</dbReference>
<feature type="transmembrane region" description="Helical" evidence="8">
    <location>
        <begin position="297"/>
        <end position="315"/>
    </location>
</feature>
<keyword evidence="5 8" id="KW-0472">Membrane</keyword>
<evidence type="ECO:0000256" key="5">
    <source>
        <dbReference type="ARBA" id="ARBA00023136"/>
    </source>
</evidence>
<dbReference type="PROSITE" id="PS00216">
    <property type="entry name" value="SUGAR_TRANSPORT_1"/>
    <property type="match status" value="1"/>
</dbReference>
<feature type="transmembrane region" description="Helical" evidence="8">
    <location>
        <begin position="91"/>
        <end position="108"/>
    </location>
</feature>
<dbReference type="PANTHER" id="PTHR48021">
    <property type="match status" value="1"/>
</dbReference>
<feature type="transmembrane region" description="Helical" evidence="8">
    <location>
        <begin position="170"/>
        <end position="194"/>
    </location>
</feature>